<proteinExistence type="predicted"/>
<name>A0A1I2H649_9BACT</name>
<dbReference type="AlphaFoldDB" id="A0A1I2H649"/>
<organism evidence="1 2">
    <name type="scientific">Spirosoma endophyticum</name>
    <dbReference type="NCBI Taxonomy" id="662367"/>
    <lineage>
        <taxon>Bacteria</taxon>
        <taxon>Pseudomonadati</taxon>
        <taxon>Bacteroidota</taxon>
        <taxon>Cytophagia</taxon>
        <taxon>Cytophagales</taxon>
        <taxon>Cytophagaceae</taxon>
        <taxon>Spirosoma</taxon>
    </lineage>
</organism>
<dbReference type="EMBL" id="FOLQ01000038">
    <property type="protein sequence ID" value="SFF24840.1"/>
    <property type="molecule type" value="Genomic_DNA"/>
</dbReference>
<sequence>MPIGYVLLAMMFFFTTLDSDDQVRESCFGEVELEVGLGILDDIIALGHRLVNLTILEAGRLSTIPMNEVETAYLPTLRRLQSAWQQLLTNPVKISVLYSQRLLELRTRRIRRHQICIAHLEGIVHQAERRLQYAFATILRQPHRRRMLHQLEATLKRHQQTLITEQASLQRFLG</sequence>
<gene>
    <name evidence="1" type="ORF">SAMN05216167_13814</name>
</gene>
<dbReference type="Proteomes" id="UP000198598">
    <property type="component" value="Unassembled WGS sequence"/>
</dbReference>
<reference evidence="1 2" key="1">
    <citation type="submission" date="2016-10" db="EMBL/GenBank/DDBJ databases">
        <authorList>
            <person name="de Groot N.N."/>
        </authorList>
    </citation>
    <scope>NUCLEOTIDE SEQUENCE [LARGE SCALE GENOMIC DNA]</scope>
    <source>
        <strain evidence="1 2">DSM 26130</strain>
    </source>
</reference>
<keyword evidence="2" id="KW-1185">Reference proteome</keyword>
<accession>A0A1I2H649</accession>
<protein>
    <submittedName>
        <fullName evidence="1">Uncharacterized protein</fullName>
    </submittedName>
</protein>
<evidence type="ECO:0000313" key="2">
    <source>
        <dbReference type="Proteomes" id="UP000198598"/>
    </source>
</evidence>
<evidence type="ECO:0000313" key="1">
    <source>
        <dbReference type="EMBL" id="SFF24840.1"/>
    </source>
</evidence>